<dbReference type="EMBL" id="JAZDUA010000235">
    <property type="protein sequence ID" value="KAK7863291.1"/>
    <property type="molecule type" value="Genomic_DNA"/>
</dbReference>
<dbReference type="GO" id="GO:0000712">
    <property type="term" value="P:resolution of meiotic recombination intermediates"/>
    <property type="evidence" value="ECO:0007669"/>
    <property type="project" value="TreeGrafter"/>
</dbReference>
<evidence type="ECO:0000313" key="4">
    <source>
        <dbReference type="EMBL" id="KAK7863291.1"/>
    </source>
</evidence>
<reference evidence="4 5" key="1">
    <citation type="submission" date="2024-03" db="EMBL/GenBank/DDBJ databases">
        <title>The genome assembly and annotation of the cricket Gryllus longicercus Weissman &amp; Gray.</title>
        <authorList>
            <person name="Szrajer S."/>
            <person name="Gray D."/>
            <person name="Ylla G."/>
        </authorList>
    </citation>
    <scope>NUCLEOTIDE SEQUENCE [LARGE SCALE GENOMIC DNA]</scope>
    <source>
        <strain evidence="4">DAG 2021-001</strain>
        <tissue evidence="4">Whole body minus gut</tissue>
    </source>
</reference>
<dbReference type="PROSITE" id="PS50954">
    <property type="entry name" value="LEM"/>
    <property type="match status" value="1"/>
</dbReference>
<feature type="repeat" description="ANK" evidence="1">
    <location>
        <begin position="99"/>
        <end position="131"/>
    </location>
</feature>
<dbReference type="GO" id="GO:0004520">
    <property type="term" value="F:DNA endonuclease activity"/>
    <property type="evidence" value="ECO:0007669"/>
    <property type="project" value="TreeGrafter"/>
</dbReference>
<dbReference type="PANTHER" id="PTHR46427">
    <property type="entry name" value="ANKYRIN REPEAT AND LEM DOMAIN-CONTAINING PROTEIN 1"/>
    <property type="match status" value="1"/>
</dbReference>
<dbReference type="InterPro" id="IPR011015">
    <property type="entry name" value="LEM/LEM-like_dom_sf"/>
</dbReference>
<dbReference type="GO" id="GO:0005654">
    <property type="term" value="C:nucleoplasm"/>
    <property type="evidence" value="ECO:0007669"/>
    <property type="project" value="TreeGrafter"/>
</dbReference>
<proteinExistence type="predicted"/>
<evidence type="ECO:0000256" key="1">
    <source>
        <dbReference type="PROSITE-ProRule" id="PRU00023"/>
    </source>
</evidence>
<dbReference type="PANTHER" id="PTHR46427:SF1">
    <property type="entry name" value="ANKYRIN REPEAT AND LEM DOMAIN-CONTAINING PROTEIN 1"/>
    <property type="match status" value="1"/>
</dbReference>
<dbReference type="AlphaFoldDB" id="A0AAN9VI77"/>
<dbReference type="Pfam" id="PF22945">
    <property type="entry name" value="LEM-3_GIY-YIG"/>
    <property type="match status" value="1"/>
</dbReference>
<dbReference type="SUPFAM" id="SSF48403">
    <property type="entry name" value="Ankyrin repeat"/>
    <property type="match status" value="1"/>
</dbReference>
<dbReference type="Gene3D" id="1.25.40.20">
    <property type="entry name" value="Ankyrin repeat-containing domain"/>
    <property type="match status" value="1"/>
</dbReference>
<dbReference type="PROSITE" id="PS50088">
    <property type="entry name" value="ANK_REPEAT"/>
    <property type="match status" value="1"/>
</dbReference>
<feature type="region of interest" description="Disordered" evidence="2">
    <location>
        <begin position="355"/>
        <end position="390"/>
    </location>
</feature>
<evidence type="ECO:0000259" key="3">
    <source>
        <dbReference type="PROSITE" id="PS50954"/>
    </source>
</evidence>
<dbReference type="Pfam" id="PF03020">
    <property type="entry name" value="LEM"/>
    <property type="match status" value="1"/>
</dbReference>
<name>A0AAN9VI77_9ORTH</name>
<protein>
    <recommendedName>
        <fullName evidence="3">LEM domain-containing protein</fullName>
    </recommendedName>
</protein>
<evidence type="ECO:0000313" key="5">
    <source>
        <dbReference type="Proteomes" id="UP001378592"/>
    </source>
</evidence>
<dbReference type="InterPro" id="IPR003887">
    <property type="entry name" value="LEM_dom"/>
</dbReference>
<feature type="region of interest" description="Disordered" evidence="2">
    <location>
        <begin position="286"/>
        <end position="336"/>
    </location>
</feature>
<sequence>MDPLLGTLEDTAYLPPRRTMAKARVIYLATCLKDCIEDCNIRDLREILKKEDSDPNFLLPELNYTPFHAVAGSEDEDFAEAACRLFLIHNGNPNVKADEDLTPVHVAASWGHAKVLQVLLEGGGSPWLKDEVGKNAFDYAKESNDWGTMNVLSEFSQKNSENGNVMNILLSRMRNIRTSKKRGSRKGFGSAMKKEKSSTVPHLPTHFEESYEKEEALIDDENIVDLTASDSEDFNSSKNSEDSICSENVEVIKEISTASSSGVSSPVPQSSSSELLSGLECSSVSTCTSGNKQPSSSHSSSLPDFVYSSSHVNTRKRDQETLNYGNETSQPNLTSSCSEMLIPVNTRAFYESREWRTQGSSDVYNREGVPGSSREAKVLESTHSNTLPPRKSIARSSIMGLPKIPLITITEPCTLPDLTEERLAEYNSPRGVPNEHSYLSNRIQRWVNSVSHFSPLATSSEDTFYTCEDNSSVAQRLNTAAFESGLHVEGTDNSLKSCDTVSECYKYADEEKGVVLLEERWLANPVLLSDLTQTDQSTSSTAVLHTDTETIDTERLVNELKSYGIDYGPVTSSTKKVYKLQLRKRKALNASFNHLPSAYSYELQRTLKDKKCMYFMSPGMRLEQVVAQQFAKSASGVNWREGNLKTSFTYLLLDPRITKNLPCRAASLQPKEVWSIFLQSIFYIGKGKRSRPYSHLYEAVGFWKKGSLRYANAKVKRISEIWLEGWGVVCLHVFQNVIPVEAYTREAAMIDAIGVQNLCNMKRSEYYGKATQWYNYDRNIFGVYLLYRSLQIFLSEGERHLSPFDIM</sequence>
<dbReference type="Proteomes" id="UP001378592">
    <property type="component" value="Unassembled WGS sequence"/>
</dbReference>
<dbReference type="PROSITE" id="PS50297">
    <property type="entry name" value="ANK_REP_REGION"/>
    <property type="match status" value="1"/>
</dbReference>
<evidence type="ECO:0000256" key="2">
    <source>
        <dbReference type="SAM" id="MobiDB-lite"/>
    </source>
</evidence>
<dbReference type="GO" id="GO:0000724">
    <property type="term" value="P:double-strand break repair via homologous recombination"/>
    <property type="evidence" value="ECO:0007669"/>
    <property type="project" value="TreeGrafter"/>
</dbReference>
<dbReference type="CDD" id="cd10454">
    <property type="entry name" value="GIY-YIG_COG3680_Meta"/>
    <property type="match status" value="1"/>
</dbReference>
<gene>
    <name evidence="4" type="ORF">R5R35_005334</name>
</gene>
<accession>A0AAN9VI77</accession>
<dbReference type="InterPro" id="IPR002110">
    <property type="entry name" value="Ankyrin_rpt"/>
</dbReference>
<comment type="caution">
    <text evidence="4">The sequence shown here is derived from an EMBL/GenBank/DDBJ whole genome shotgun (WGS) entry which is preliminary data.</text>
</comment>
<keyword evidence="1" id="KW-0040">ANK repeat</keyword>
<dbReference type="SMART" id="SM00248">
    <property type="entry name" value="ANK"/>
    <property type="match status" value="2"/>
</dbReference>
<feature type="domain" description="LEM" evidence="3">
    <location>
        <begin position="545"/>
        <end position="589"/>
    </location>
</feature>
<dbReference type="SMART" id="SM00540">
    <property type="entry name" value="LEM"/>
    <property type="match status" value="1"/>
</dbReference>
<dbReference type="InterPro" id="IPR034998">
    <property type="entry name" value="ANKLE1"/>
</dbReference>
<keyword evidence="5" id="KW-1185">Reference proteome</keyword>
<feature type="compositionally biased region" description="Polar residues" evidence="2">
    <location>
        <begin position="321"/>
        <end position="336"/>
    </location>
</feature>
<dbReference type="GO" id="GO:0005737">
    <property type="term" value="C:cytoplasm"/>
    <property type="evidence" value="ECO:0007669"/>
    <property type="project" value="TreeGrafter"/>
</dbReference>
<feature type="region of interest" description="Disordered" evidence="2">
    <location>
        <begin position="180"/>
        <end position="202"/>
    </location>
</feature>
<dbReference type="SUPFAM" id="SSF63451">
    <property type="entry name" value="LEM domain"/>
    <property type="match status" value="1"/>
</dbReference>
<dbReference type="CDD" id="cd12934">
    <property type="entry name" value="LEM"/>
    <property type="match status" value="1"/>
</dbReference>
<dbReference type="InterPro" id="IPR036770">
    <property type="entry name" value="Ankyrin_rpt-contain_sf"/>
</dbReference>
<dbReference type="Gene3D" id="1.10.720.40">
    <property type="match status" value="1"/>
</dbReference>
<dbReference type="Pfam" id="PF12796">
    <property type="entry name" value="Ank_2"/>
    <property type="match status" value="1"/>
</dbReference>
<organism evidence="4 5">
    <name type="scientific">Gryllus longicercus</name>
    <dbReference type="NCBI Taxonomy" id="2509291"/>
    <lineage>
        <taxon>Eukaryota</taxon>
        <taxon>Metazoa</taxon>
        <taxon>Ecdysozoa</taxon>
        <taxon>Arthropoda</taxon>
        <taxon>Hexapoda</taxon>
        <taxon>Insecta</taxon>
        <taxon>Pterygota</taxon>
        <taxon>Neoptera</taxon>
        <taxon>Polyneoptera</taxon>
        <taxon>Orthoptera</taxon>
        <taxon>Ensifera</taxon>
        <taxon>Gryllidea</taxon>
        <taxon>Grylloidea</taxon>
        <taxon>Gryllidae</taxon>
        <taxon>Gryllinae</taxon>
        <taxon>Gryllus</taxon>
    </lineage>
</organism>